<proteinExistence type="inferred from homology"/>
<keyword evidence="8" id="KW-1185">Reference proteome</keyword>
<comment type="caution">
    <text evidence="7">The sequence shown here is derived from an EMBL/GenBank/DDBJ whole genome shotgun (WGS) entry which is preliminary data.</text>
</comment>
<evidence type="ECO:0000256" key="2">
    <source>
        <dbReference type="ARBA" id="ARBA00022438"/>
    </source>
</evidence>
<comment type="similarity">
    <text evidence="1">Belongs to the peptidase M17 family.</text>
</comment>
<evidence type="ECO:0000256" key="1">
    <source>
        <dbReference type="ARBA" id="ARBA00009528"/>
    </source>
</evidence>
<dbReference type="Gene3D" id="3.40.630.10">
    <property type="entry name" value="Zn peptidases"/>
    <property type="match status" value="1"/>
</dbReference>
<dbReference type="PANTHER" id="PTHR11963">
    <property type="entry name" value="LEUCINE AMINOPEPTIDASE-RELATED"/>
    <property type="match status" value="1"/>
</dbReference>
<dbReference type="InterPro" id="IPR043472">
    <property type="entry name" value="Macro_dom-like"/>
</dbReference>
<evidence type="ECO:0000259" key="6">
    <source>
        <dbReference type="PROSITE" id="PS00631"/>
    </source>
</evidence>
<dbReference type="InterPro" id="IPR011356">
    <property type="entry name" value="Leucine_aapep/pepB"/>
</dbReference>
<keyword evidence="3" id="KW-0645">Protease</keyword>
<keyword evidence="4" id="KW-0378">Hydrolase</keyword>
<dbReference type="Gene3D" id="3.40.220.10">
    <property type="entry name" value="Leucine Aminopeptidase, subunit E, domain 1"/>
    <property type="match status" value="1"/>
</dbReference>
<dbReference type="PROSITE" id="PS00631">
    <property type="entry name" value="CYTOSOL_AP"/>
    <property type="match status" value="1"/>
</dbReference>
<dbReference type="InterPro" id="IPR048816">
    <property type="entry name" value="Peptidase_M17_N_1"/>
</dbReference>
<accession>A0ABV6I0B2</accession>
<evidence type="ECO:0000256" key="4">
    <source>
        <dbReference type="ARBA" id="ARBA00022801"/>
    </source>
</evidence>
<dbReference type="Proteomes" id="UP001589799">
    <property type="component" value="Unassembled WGS sequence"/>
</dbReference>
<dbReference type="Pfam" id="PF21337">
    <property type="entry name" value="Peptidase_M17_N_1"/>
    <property type="match status" value="1"/>
</dbReference>
<evidence type="ECO:0000313" key="7">
    <source>
        <dbReference type="EMBL" id="MFC0339669.1"/>
    </source>
</evidence>
<dbReference type="PANTHER" id="PTHR11963:SF20">
    <property type="entry name" value="PEPTIDASE B"/>
    <property type="match status" value="1"/>
</dbReference>
<dbReference type="Pfam" id="PF00883">
    <property type="entry name" value="Peptidase_M17"/>
    <property type="match status" value="1"/>
</dbReference>
<dbReference type="PRINTS" id="PR00481">
    <property type="entry name" value="LAMNOPPTDASE"/>
</dbReference>
<reference evidence="7 8" key="1">
    <citation type="submission" date="2024-09" db="EMBL/GenBank/DDBJ databases">
        <authorList>
            <person name="Sun Q."/>
            <person name="Mori K."/>
        </authorList>
    </citation>
    <scope>NUCLEOTIDE SEQUENCE [LARGE SCALE GENOMIC DNA]</scope>
    <source>
        <strain evidence="7 8">KCTC 22789</strain>
    </source>
</reference>
<dbReference type="CDD" id="cd00433">
    <property type="entry name" value="Peptidase_M17"/>
    <property type="match status" value="1"/>
</dbReference>
<dbReference type="SUPFAM" id="SSF52949">
    <property type="entry name" value="Macro domain-like"/>
    <property type="match status" value="1"/>
</dbReference>
<dbReference type="SUPFAM" id="SSF53187">
    <property type="entry name" value="Zn-dependent exopeptidases"/>
    <property type="match status" value="1"/>
</dbReference>
<organism evidence="7 8">
    <name type="scientific">Paracoccus niistensis</name>
    <dbReference type="NCBI Taxonomy" id="632935"/>
    <lineage>
        <taxon>Bacteria</taxon>
        <taxon>Pseudomonadati</taxon>
        <taxon>Pseudomonadota</taxon>
        <taxon>Alphaproteobacteria</taxon>
        <taxon>Rhodobacterales</taxon>
        <taxon>Paracoccaceae</taxon>
        <taxon>Paracoccus</taxon>
    </lineage>
</organism>
<dbReference type="InterPro" id="IPR000819">
    <property type="entry name" value="Peptidase_M17_C"/>
</dbReference>
<feature type="domain" description="Cytosol aminopeptidase" evidence="6">
    <location>
        <begin position="313"/>
        <end position="320"/>
    </location>
</feature>
<evidence type="ECO:0000313" key="8">
    <source>
        <dbReference type="Proteomes" id="UP001589799"/>
    </source>
</evidence>
<keyword evidence="5" id="KW-0464">Manganese</keyword>
<keyword evidence="2" id="KW-0031">Aminopeptidase</keyword>
<sequence length="464" mass="48531">MPMTEPEFAPANAESRPLWLVAQGDDGPLWPKGVETAFAQASSFTAKPGQICLLPGADGVVGALFGVGKPATPADRPARERFTLARAAEGLPEGAWHLEGVPDSYDATHGALGWLFAQYRFDRYKKAEPPKARLVCPEGVDREAVIAMAAGEYLARDLINTPASDMGPADLEAAARDLAARHGASVEVIEGEALAEGFPMIHAVGRAAGEGRAPRLIDLRFPGEGPAVTLVGKGVCFDTGGLDIKPSASMLIMKKDMGGAANVLGLAETLARLGRAGGLRVLVPAVENAVAGDSFRPGDVLTSRKGLTVEVNNTDAEGRLILADALAYAAEDSPRLLVSMATLTGAARVALGPDLPPFFCDDEAVAEALFQAGRDHADPIWRMPFWEPYESMIEPAVADLDNAPGGGFAGAITAALFLRRFTEGAGAYAHFDIYGWQPAAAPGRPKGGVGQGMRAILHALPKIA</sequence>
<evidence type="ECO:0000256" key="3">
    <source>
        <dbReference type="ARBA" id="ARBA00022670"/>
    </source>
</evidence>
<gene>
    <name evidence="7" type="ORF">ACFFII_02675</name>
</gene>
<protein>
    <submittedName>
        <fullName evidence="7">M17 family metallopeptidase</fullName>
    </submittedName>
</protein>
<dbReference type="RefSeq" id="WP_377697351.1">
    <property type="nucleotide sequence ID" value="NZ_JBHLWE010000009.1"/>
</dbReference>
<evidence type="ECO:0000256" key="5">
    <source>
        <dbReference type="ARBA" id="ARBA00023211"/>
    </source>
</evidence>
<name>A0ABV6I0B2_9RHOB</name>
<dbReference type="EMBL" id="JBHLWE010000009">
    <property type="protein sequence ID" value="MFC0339669.1"/>
    <property type="molecule type" value="Genomic_DNA"/>
</dbReference>